<organism evidence="4 5">
    <name type="scientific">Eutrema salsugineum</name>
    <name type="common">Saltwater cress</name>
    <name type="synonym">Sisymbrium salsugineum</name>
    <dbReference type="NCBI Taxonomy" id="72664"/>
    <lineage>
        <taxon>Eukaryota</taxon>
        <taxon>Viridiplantae</taxon>
        <taxon>Streptophyta</taxon>
        <taxon>Embryophyta</taxon>
        <taxon>Tracheophyta</taxon>
        <taxon>Spermatophyta</taxon>
        <taxon>Magnoliopsida</taxon>
        <taxon>eudicotyledons</taxon>
        <taxon>Gunneridae</taxon>
        <taxon>Pentapetalae</taxon>
        <taxon>rosids</taxon>
        <taxon>malvids</taxon>
        <taxon>Brassicales</taxon>
        <taxon>Brassicaceae</taxon>
        <taxon>Eutremeae</taxon>
        <taxon>Eutrema</taxon>
    </lineage>
</organism>
<proteinExistence type="inferred from homology"/>
<keyword evidence="2" id="KW-0677">Repeat</keyword>
<dbReference type="PANTHER" id="PTHR45717:SF18">
    <property type="entry name" value="PENTACOTRIPEPTIDE-REPEAT REGION OF PRORP DOMAIN-CONTAINING PROTEIN"/>
    <property type="match status" value="1"/>
</dbReference>
<dbReference type="GO" id="GO:0003729">
    <property type="term" value="F:mRNA binding"/>
    <property type="evidence" value="ECO:0007669"/>
    <property type="project" value="UniProtKB-ARBA"/>
</dbReference>
<keyword evidence="5" id="KW-1185">Reference proteome</keyword>
<sequence>MIKTQILQQQTRRLLSNRSCFFRSFETLSDPNGTPLSRWKQEQHHVKPSDLRSSIKNLCDSKKFSKALEASKWMGEQNVFEIFPEDYTARFHLVENLLGLEEAEKDYSVYATLLSSYTRSKKEVDKAESTFEKMRELGFLLKPFLYNSMISLYGQLQNQDMVGKLVHEMLENNVEMDGPTVNSVLSMEGFKTWVAEQEIKIERGTIVAMERAFTASGSIEKAIEITR</sequence>
<evidence type="ECO:0000256" key="1">
    <source>
        <dbReference type="ARBA" id="ARBA00007626"/>
    </source>
</evidence>
<reference evidence="4 5" key="1">
    <citation type="journal article" date="2013" name="Front. Plant Sci.">
        <title>The Reference Genome of the Halophytic Plant Eutrema salsugineum.</title>
        <authorList>
            <person name="Yang R."/>
            <person name="Jarvis D.E."/>
            <person name="Chen H."/>
            <person name="Beilstein M.A."/>
            <person name="Grimwood J."/>
            <person name="Jenkins J."/>
            <person name="Shu S."/>
            <person name="Prochnik S."/>
            <person name="Xin M."/>
            <person name="Ma C."/>
            <person name="Schmutz J."/>
            <person name="Wing R.A."/>
            <person name="Mitchell-Olds T."/>
            <person name="Schumaker K.S."/>
            <person name="Wang X."/>
        </authorList>
    </citation>
    <scope>NUCLEOTIDE SEQUENCE [LARGE SCALE GENOMIC DNA]</scope>
</reference>
<dbReference type="Pfam" id="PF01535">
    <property type="entry name" value="PPR"/>
    <property type="match status" value="2"/>
</dbReference>
<dbReference type="Proteomes" id="UP000030689">
    <property type="component" value="Unassembled WGS sequence"/>
</dbReference>
<name>V4LIP7_EUTSA</name>
<evidence type="ECO:0008006" key="6">
    <source>
        <dbReference type="Google" id="ProtNLM"/>
    </source>
</evidence>
<dbReference type="InterPro" id="IPR011990">
    <property type="entry name" value="TPR-like_helical_dom_sf"/>
</dbReference>
<dbReference type="NCBIfam" id="TIGR00756">
    <property type="entry name" value="PPR"/>
    <property type="match status" value="1"/>
</dbReference>
<dbReference type="eggNOG" id="KOG4197">
    <property type="taxonomic scope" value="Eukaryota"/>
</dbReference>
<evidence type="ECO:0000256" key="2">
    <source>
        <dbReference type="ARBA" id="ARBA00022737"/>
    </source>
</evidence>
<dbReference type="InterPro" id="IPR002885">
    <property type="entry name" value="PPR_rpt"/>
</dbReference>
<comment type="similarity">
    <text evidence="1">Belongs to the PPR family. P subfamily.</text>
</comment>
<dbReference type="Gramene" id="ESQ39653">
    <property type="protein sequence ID" value="ESQ39653"/>
    <property type="gene ID" value="EUTSA_v10001237mg"/>
</dbReference>
<evidence type="ECO:0000313" key="4">
    <source>
        <dbReference type="EMBL" id="ESQ39653.1"/>
    </source>
</evidence>
<dbReference type="Gene3D" id="1.25.40.10">
    <property type="entry name" value="Tetratricopeptide repeat domain"/>
    <property type="match status" value="1"/>
</dbReference>
<protein>
    <recommendedName>
        <fullName evidence="6">Pentacotripeptide-repeat region of PRORP domain-containing protein</fullName>
    </recommendedName>
</protein>
<accession>V4LIP7</accession>
<dbReference type="GO" id="GO:0005739">
    <property type="term" value="C:mitochondrion"/>
    <property type="evidence" value="ECO:0007669"/>
    <property type="project" value="TreeGrafter"/>
</dbReference>
<dbReference type="KEGG" id="eus:EUTSA_v10001237mg"/>
<gene>
    <name evidence="4" type="ORF">EUTSA_v10001237mg</name>
</gene>
<dbReference type="STRING" id="72664.V4LIP7"/>
<dbReference type="AlphaFoldDB" id="V4LIP7"/>
<dbReference type="EMBL" id="KI517465">
    <property type="protein sequence ID" value="ESQ39653.1"/>
    <property type="molecule type" value="Genomic_DNA"/>
</dbReference>
<dbReference type="PROSITE" id="PS51375">
    <property type="entry name" value="PPR"/>
    <property type="match status" value="1"/>
</dbReference>
<dbReference type="PANTHER" id="PTHR45717">
    <property type="entry name" value="OS12G0527900 PROTEIN"/>
    <property type="match status" value="1"/>
</dbReference>
<evidence type="ECO:0000256" key="3">
    <source>
        <dbReference type="PROSITE-ProRule" id="PRU00708"/>
    </source>
</evidence>
<feature type="repeat" description="PPR" evidence="3">
    <location>
        <begin position="106"/>
        <end position="141"/>
    </location>
</feature>
<evidence type="ECO:0000313" key="5">
    <source>
        <dbReference type="Proteomes" id="UP000030689"/>
    </source>
</evidence>